<reference evidence="1 2" key="1">
    <citation type="submission" date="2016-11" db="EMBL/GenBank/DDBJ databases">
        <title>Draft Genome Sequences of Nine Cyanobacterial Strains from Diverse Habitats.</title>
        <authorList>
            <person name="Zhu T."/>
            <person name="Hou S."/>
            <person name="Lu X."/>
            <person name="Hess W.R."/>
        </authorList>
    </citation>
    <scope>NUCLEOTIDE SEQUENCE [LARGE SCALE GENOMIC DNA]</scope>
    <source>
        <strain evidence="1 2">5.2 s.c.1</strain>
    </source>
</reference>
<accession>A0A1U7HJE0</accession>
<evidence type="ECO:0000313" key="1">
    <source>
        <dbReference type="EMBL" id="OKH23687.1"/>
    </source>
</evidence>
<evidence type="ECO:0000313" key="2">
    <source>
        <dbReference type="Proteomes" id="UP000185984"/>
    </source>
</evidence>
<dbReference type="OrthoDB" id="419832at2"/>
<gene>
    <name evidence="1" type="ORF">NIES1031_17825</name>
</gene>
<protein>
    <submittedName>
        <fullName evidence="1">Uncharacterized protein</fullName>
    </submittedName>
</protein>
<keyword evidence="2" id="KW-1185">Reference proteome</keyword>
<sequence length="246" mass="28337">MVAGELFISEEMMTAPEHPLANQLEASVADPLQESLVKIREKQKHDRIPGIVKRLVPIDNSTTWEYWWCVPGRMILPEDLEVLQSDRPRVEAILSRMVWLWGGHCFGEQSMHNLSNSEPIYDWQKVLDFAHQQNLTPEILDIDYLPAVVNRLYTQESDAVSSRATPEYVGVEPAHWHIELFQLQPIEGGYELKEPKQLCSCQIWTSKPFLKHIATGEIKFPEKNLWLSRPLDLTIPPWSSPEIAGY</sequence>
<name>A0A1U7HJE0_9CHRO</name>
<proteinExistence type="predicted"/>
<dbReference type="EMBL" id="MRCC01000015">
    <property type="protein sequence ID" value="OKH23687.1"/>
    <property type="molecule type" value="Genomic_DNA"/>
</dbReference>
<dbReference type="AlphaFoldDB" id="A0A1U7HJE0"/>
<comment type="caution">
    <text evidence="1">The sequence shown here is derived from an EMBL/GenBank/DDBJ whole genome shotgun (WGS) entry which is preliminary data.</text>
</comment>
<dbReference type="Proteomes" id="UP000185984">
    <property type="component" value="Unassembled WGS sequence"/>
</dbReference>
<dbReference type="RefSeq" id="WP_073550844.1">
    <property type="nucleotide sequence ID" value="NZ_CAWMVK010000007.1"/>
</dbReference>
<organism evidence="1 2">
    <name type="scientific">Chroogloeocystis siderophila 5.2 s.c.1</name>
    <dbReference type="NCBI Taxonomy" id="247279"/>
    <lineage>
        <taxon>Bacteria</taxon>
        <taxon>Bacillati</taxon>
        <taxon>Cyanobacteriota</taxon>
        <taxon>Cyanophyceae</taxon>
        <taxon>Oscillatoriophycideae</taxon>
        <taxon>Chroococcales</taxon>
        <taxon>Chroococcaceae</taxon>
        <taxon>Chroogloeocystis</taxon>
    </lineage>
</organism>